<dbReference type="SUPFAM" id="SSF49785">
    <property type="entry name" value="Galactose-binding domain-like"/>
    <property type="match status" value="1"/>
</dbReference>
<dbReference type="PANTHER" id="PTHR42732:SF1">
    <property type="entry name" value="BETA-MANNOSIDASE"/>
    <property type="match status" value="1"/>
</dbReference>
<keyword evidence="2" id="KW-0378">Hydrolase</keyword>
<dbReference type="Gene3D" id="3.20.20.80">
    <property type="entry name" value="Glycosidases"/>
    <property type="match status" value="1"/>
</dbReference>
<dbReference type="InterPro" id="IPR017853">
    <property type="entry name" value="GH"/>
</dbReference>
<dbReference type="GO" id="GO:0004553">
    <property type="term" value="F:hydrolase activity, hydrolyzing O-glycosyl compounds"/>
    <property type="evidence" value="ECO:0007669"/>
    <property type="project" value="InterPro"/>
</dbReference>
<dbReference type="InterPro" id="IPR006103">
    <property type="entry name" value="Glyco_hydro_2_cat"/>
</dbReference>
<dbReference type="Pfam" id="PF02837">
    <property type="entry name" value="Glyco_hydro_2_N"/>
    <property type="match status" value="1"/>
</dbReference>
<dbReference type="AlphaFoldDB" id="A0AAE3K5T2"/>
<protein>
    <submittedName>
        <fullName evidence="7">Beta galactosidase jelly roll domain-containing protein</fullName>
    </submittedName>
</protein>
<evidence type="ECO:0000259" key="6">
    <source>
        <dbReference type="Pfam" id="PF02837"/>
    </source>
</evidence>
<dbReference type="InterPro" id="IPR006104">
    <property type="entry name" value="Glyco_hydro_2_N"/>
</dbReference>
<comment type="similarity">
    <text evidence="1">Belongs to the glycosyl hydrolase 2 family.</text>
</comment>
<reference evidence="7 8" key="1">
    <citation type="journal article" date="2022" name="Syst. Appl. Microbiol.">
        <title>Natronocalculus amylovorans gen. nov., sp. nov., and Natranaeroarchaeum aerophilus sp. nov., dominant culturable amylolytic natronoarchaea from hypersaline soda lakes in southwestern Siberia.</title>
        <authorList>
            <person name="Sorokin D.Y."/>
            <person name="Elcheninov A.G."/>
            <person name="Khizhniak T.V."/>
            <person name="Koenen M."/>
            <person name="Bale N.J."/>
            <person name="Damste J.S.S."/>
            <person name="Kublanov I.V."/>
        </authorList>
    </citation>
    <scope>NUCLEOTIDE SEQUENCE [LARGE SCALE GENOMIC DNA]</scope>
    <source>
        <strain evidence="7 8">AArc-St1-1</strain>
    </source>
</reference>
<proteinExistence type="inferred from homology"/>
<dbReference type="Pfam" id="PF00703">
    <property type="entry name" value="Glyco_hydro_2"/>
    <property type="match status" value="1"/>
</dbReference>
<keyword evidence="3" id="KW-0326">Glycosidase</keyword>
<evidence type="ECO:0000259" key="5">
    <source>
        <dbReference type="Pfam" id="PF02836"/>
    </source>
</evidence>
<evidence type="ECO:0000256" key="2">
    <source>
        <dbReference type="ARBA" id="ARBA00022801"/>
    </source>
</evidence>
<evidence type="ECO:0000313" key="8">
    <source>
        <dbReference type="Proteomes" id="UP001202674"/>
    </source>
</evidence>
<dbReference type="InterPro" id="IPR006102">
    <property type="entry name" value="Ig-like_GH2"/>
</dbReference>
<dbReference type="SUPFAM" id="SSF51445">
    <property type="entry name" value="(Trans)glycosidases"/>
    <property type="match status" value="1"/>
</dbReference>
<dbReference type="InterPro" id="IPR008979">
    <property type="entry name" value="Galactose-bd-like_sf"/>
</dbReference>
<dbReference type="GO" id="GO:0005975">
    <property type="term" value="P:carbohydrate metabolic process"/>
    <property type="evidence" value="ECO:0007669"/>
    <property type="project" value="InterPro"/>
</dbReference>
<evidence type="ECO:0000259" key="4">
    <source>
        <dbReference type="Pfam" id="PF00703"/>
    </source>
</evidence>
<dbReference type="PRINTS" id="PR00132">
    <property type="entry name" value="GLHYDRLASE2"/>
</dbReference>
<evidence type="ECO:0000313" key="7">
    <source>
        <dbReference type="EMBL" id="MCL9814288.1"/>
    </source>
</evidence>
<gene>
    <name evidence="7" type="ORF">AArcSt11_11555</name>
</gene>
<accession>A0AAE3K5T2</accession>
<dbReference type="Pfam" id="PF02836">
    <property type="entry name" value="Glyco_hydro_2_C"/>
    <property type="match status" value="1"/>
</dbReference>
<dbReference type="Gene3D" id="2.60.120.260">
    <property type="entry name" value="Galactose-binding domain-like"/>
    <property type="match status" value="1"/>
</dbReference>
<evidence type="ECO:0000256" key="3">
    <source>
        <dbReference type="ARBA" id="ARBA00023295"/>
    </source>
</evidence>
<organism evidence="7 8">
    <name type="scientific">Natranaeroarchaeum aerophilus</name>
    <dbReference type="NCBI Taxonomy" id="2917711"/>
    <lineage>
        <taxon>Archaea</taxon>
        <taxon>Methanobacteriati</taxon>
        <taxon>Methanobacteriota</taxon>
        <taxon>Stenosarchaea group</taxon>
        <taxon>Halobacteria</taxon>
        <taxon>Halobacteriales</taxon>
        <taxon>Natronoarchaeaceae</taxon>
        <taxon>Natranaeroarchaeum</taxon>
    </lineage>
</organism>
<feature type="domain" description="Glycosyl hydrolases family 2 sugar binding" evidence="6">
    <location>
        <begin position="14"/>
        <end position="168"/>
    </location>
</feature>
<dbReference type="InterPro" id="IPR006101">
    <property type="entry name" value="Glyco_hydro_2"/>
</dbReference>
<feature type="domain" description="Glycoside hydrolase family 2 immunoglobulin-like beta-sandwich" evidence="4">
    <location>
        <begin position="171"/>
        <end position="281"/>
    </location>
</feature>
<feature type="domain" description="Glycoside hydrolase family 2 catalytic" evidence="5">
    <location>
        <begin position="284"/>
        <end position="572"/>
    </location>
</feature>
<dbReference type="EMBL" id="JAKRVY010000006">
    <property type="protein sequence ID" value="MCL9814288.1"/>
    <property type="molecule type" value="Genomic_DNA"/>
</dbReference>
<dbReference type="Gene3D" id="2.60.40.10">
    <property type="entry name" value="Immunoglobulins"/>
    <property type="match status" value="1"/>
</dbReference>
<dbReference type="InterPro" id="IPR013783">
    <property type="entry name" value="Ig-like_fold"/>
</dbReference>
<dbReference type="InterPro" id="IPR051913">
    <property type="entry name" value="GH2_Domain-Containing"/>
</dbReference>
<comment type="caution">
    <text evidence="7">The sequence shown here is derived from an EMBL/GenBank/DDBJ whole genome shotgun (WGS) entry which is preliminary data.</text>
</comment>
<dbReference type="PANTHER" id="PTHR42732">
    <property type="entry name" value="BETA-GALACTOSIDASE"/>
    <property type="match status" value="1"/>
</dbReference>
<dbReference type="SUPFAM" id="SSF49303">
    <property type="entry name" value="beta-Galactosidase/glucuronidase domain"/>
    <property type="match status" value="1"/>
</dbReference>
<name>A0AAE3K5T2_9EURY</name>
<dbReference type="InterPro" id="IPR036156">
    <property type="entry name" value="Beta-gal/glucu_dom_sf"/>
</dbReference>
<dbReference type="RefSeq" id="WP_250597218.1">
    <property type="nucleotide sequence ID" value="NZ_JAKRVY010000006.1"/>
</dbReference>
<dbReference type="Proteomes" id="UP001202674">
    <property type="component" value="Unassembled WGS sequence"/>
</dbReference>
<sequence>MTPTPRPDGPSDRQSLNGIWEFTAETAEGPDQLDGNWNPHSVPAEWTHEGYEVDSYLGEDGWKDVGPSDYERGWYRREFAVDDDWDGSRLKLRFGAVYTHGEVWVNGQRLGEHDGGYTPFEFDVTGIVDTGESNTITVAVAEETLATDMGWGTGRGGITRDVTLFAVPDCHLSACQVETELPDEDGNAIVRVLATVTNEGEVSVDDAVLTVDLTDPDGNRAASVEEELDLIDPGEELQHVVELELSEYTTWDPVHPELYDLDATISAGGEEHAVDQRVGIREIDVEGTELLVNGQPVTLRGVNWEEVHEDHGQSVPAEQTYQDMKLLREANVNYVRTAHHPPSEALLDACDELGLFVEVEAPFFQLDAADPYDDDLIVQQTAEMVERDRSHTSVFCWSLGNEGDPGGIEGHYDAAATVDQLDGTRPVIYHYDQWNFADDTVDPLDLGVDVANHHYPATRPGFGVQNFAAFEIPVLFGEFGHTYTYNGHELATDPGERDAWVAVFEKTWEQVRDVDACIGAAIWAGGDQIQPARGVEDGKIVGADEYRWGLVDGLRRPRPELWHVTKIYSPVQVVSTDWSDDELVVDVENRCEFSTLAEHTVEWQAGDDSGELDPEIAPGETGTVTIPVSSAEEAVLRVDDRRGFTVNTFEFTRREASVDAPATELGSDAVSGTANAITIDGADYTATIDRETGHVEITHGDDPEPIVDGIDIGMTPSEDGESPPYYGDALEHRLDGRSLQDVQVVEGGGAAEITVEYDVATGTVLLRPLEEGIHVEYEYTLTEEQDSKEAGIVFSMTEDHETLSWTRDADWSTYPDAYDHIGRENGTARAFPTGERPEDDVARLNRDVQWADGVTKHGSNDFRSTKRNALSTTLTNADDGLGAQLWPRTGQHVRSMVRDDTVDMFVLDRRIGGVGLSFLDRLMLLGEDATVESGTGFSGAVTLGVAVEN</sequence>
<evidence type="ECO:0000256" key="1">
    <source>
        <dbReference type="ARBA" id="ARBA00007401"/>
    </source>
</evidence>
<keyword evidence="8" id="KW-1185">Reference proteome</keyword>